<sequence>MARYYGTELFLESREHRIHWDTTLPPNTAVAVGYSVLMLSVLTAVLLLLFFVPILLSLTRVPADMVNIGSNSLALSAACHVSPISYAVMERRTTPTPAKNDPSSSTTSLIDKSGGRGRSTSICPYADDVGSPPPAYHRSKAHDDIQGGSEDDKGFELRRLPTFELCRELLKSRATADESLFYAASRGSGLTFGNVARRRIRWGVVRMPQDWYDQFDREHERPVEHLGFGVEEDNVAPPIPGRWYA</sequence>
<feature type="transmembrane region" description="Helical" evidence="2">
    <location>
        <begin position="31"/>
        <end position="56"/>
    </location>
</feature>
<protein>
    <submittedName>
        <fullName evidence="3">Uncharacterized protein</fullName>
    </submittedName>
</protein>
<gene>
    <name evidence="3" type="ORF">SLS62_009963</name>
</gene>
<evidence type="ECO:0000256" key="1">
    <source>
        <dbReference type="SAM" id="MobiDB-lite"/>
    </source>
</evidence>
<dbReference type="EMBL" id="JAKJXP020000113">
    <property type="protein sequence ID" value="KAK7745099.1"/>
    <property type="molecule type" value="Genomic_DNA"/>
</dbReference>
<keyword evidence="4" id="KW-1185">Reference proteome</keyword>
<keyword evidence="2" id="KW-1133">Transmembrane helix</keyword>
<name>A0AAN9YJE8_9PEZI</name>
<comment type="caution">
    <text evidence="3">The sequence shown here is derived from an EMBL/GenBank/DDBJ whole genome shotgun (WGS) entry which is preliminary data.</text>
</comment>
<dbReference type="AlphaFoldDB" id="A0AAN9YJE8"/>
<accession>A0AAN9YJE8</accession>
<proteinExistence type="predicted"/>
<reference evidence="3 4" key="1">
    <citation type="submission" date="2024-02" db="EMBL/GenBank/DDBJ databases">
        <title>De novo assembly and annotation of 12 fungi associated with fruit tree decline syndrome in Ontario, Canada.</title>
        <authorList>
            <person name="Sulman M."/>
            <person name="Ellouze W."/>
            <person name="Ilyukhin E."/>
        </authorList>
    </citation>
    <scope>NUCLEOTIDE SEQUENCE [LARGE SCALE GENOMIC DNA]</scope>
    <source>
        <strain evidence="3 4">M11/M66-122</strain>
    </source>
</reference>
<keyword evidence="2" id="KW-0472">Membrane</keyword>
<evidence type="ECO:0000313" key="4">
    <source>
        <dbReference type="Proteomes" id="UP001320420"/>
    </source>
</evidence>
<evidence type="ECO:0000313" key="3">
    <source>
        <dbReference type="EMBL" id="KAK7745099.1"/>
    </source>
</evidence>
<keyword evidence="2" id="KW-0812">Transmembrane</keyword>
<dbReference type="Proteomes" id="UP001320420">
    <property type="component" value="Unassembled WGS sequence"/>
</dbReference>
<feature type="compositionally biased region" description="Polar residues" evidence="1">
    <location>
        <begin position="94"/>
        <end position="110"/>
    </location>
</feature>
<evidence type="ECO:0000256" key="2">
    <source>
        <dbReference type="SAM" id="Phobius"/>
    </source>
</evidence>
<feature type="region of interest" description="Disordered" evidence="1">
    <location>
        <begin position="93"/>
        <end position="153"/>
    </location>
</feature>
<feature type="compositionally biased region" description="Basic and acidic residues" evidence="1">
    <location>
        <begin position="141"/>
        <end position="153"/>
    </location>
</feature>
<organism evidence="3 4">
    <name type="scientific">Diatrype stigma</name>
    <dbReference type="NCBI Taxonomy" id="117547"/>
    <lineage>
        <taxon>Eukaryota</taxon>
        <taxon>Fungi</taxon>
        <taxon>Dikarya</taxon>
        <taxon>Ascomycota</taxon>
        <taxon>Pezizomycotina</taxon>
        <taxon>Sordariomycetes</taxon>
        <taxon>Xylariomycetidae</taxon>
        <taxon>Xylariales</taxon>
        <taxon>Diatrypaceae</taxon>
        <taxon>Diatrype</taxon>
    </lineage>
</organism>